<feature type="domain" description="HTH myb-type" evidence="3">
    <location>
        <begin position="1"/>
        <end position="58"/>
    </location>
</feature>
<proteinExistence type="predicted"/>
<keyword evidence="5" id="KW-1185">Reference proteome</keyword>
<accession>A0ABD3PGT7</accession>
<comment type="caution">
    <text evidence="4">The sequence shown here is derived from an EMBL/GenBank/DDBJ whole genome shotgun (WGS) entry which is preliminary data.</text>
</comment>
<evidence type="ECO:0000313" key="4">
    <source>
        <dbReference type="EMBL" id="KAL3787298.1"/>
    </source>
</evidence>
<organism evidence="4 5">
    <name type="scientific">Cyclotella atomus</name>
    <dbReference type="NCBI Taxonomy" id="382360"/>
    <lineage>
        <taxon>Eukaryota</taxon>
        <taxon>Sar</taxon>
        <taxon>Stramenopiles</taxon>
        <taxon>Ochrophyta</taxon>
        <taxon>Bacillariophyta</taxon>
        <taxon>Coscinodiscophyceae</taxon>
        <taxon>Thalassiosirophycidae</taxon>
        <taxon>Stephanodiscales</taxon>
        <taxon>Stephanodiscaceae</taxon>
        <taxon>Cyclotella</taxon>
    </lineage>
</organism>
<evidence type="ECO:0000259" key="1">
    <source>
        <dbReference type="PROSITE" id="PS50090"/>
    </source>
</evidence>
<dbReference type="Proteomes" id="UP001530400">
    <property type="component" value="Unassembled WGS sequence"/>
</dbReference>
<dbReference type="SMART" id="SM00717">
    <property type="entry name" value="SANT"/>
    <property type="match status" value="1"/>
</dbReference>
<dbReference type="PANTHER" id="PTHR44042">
    <property type="entry name" value="DUPLICATED HOMEODOMAIN-LIKE SUPERFAMILY PROTEIN-RELATED"/>
    <property type="match status" value="1"/>
</dbReference>
<dbReference type="SUPFAM" id="SSF46689">
    <property type="entry name" value="Homeodomain-like"/>
    <property type="match status" value="1"/>
</dbReference>
<dbReference type="EMBL" id="JALLPJ020000616">
    <property type="protein sequence ID" value="KAL3787298.1"/>
    <property type="molecule type" value="Genomic_DNA"/>
</dbReference>
<evidence type="ECO:0000259" key="3">
    <source>
        <dbReference type="PROSITE" id="PS51294"/>
    </source>
</evidence>
<dbReference type="PROSITE" id="PS51293">
    <property type="entry name" value="SANT"/>
    <property type="match status" value="1"/>
</dbReference>
<dbReference type="InterPro" id="IPR017884">
    <property type="entry name" value="SANT_dom"/>
</dbReference>
<reference evidence="4 5" key="1">
    <citation type="submission" date="2024-10" db="EMBL/GenBank/DDBJ databases">
        <title>Updated reference genomes for cyclostephanoid diatoms.</title>
        <authorList>
            <person name="Roberts W.R."/>
            <person name="Alverson A.J."/>
        </authorList>
    </citation>
    <scope>NUCLEOTIDE SEQUENCE [LARGE SCALE GENOMIC DNA]</scope>
    <source>
        <strain evidence="4 5">AJA010-31</strain>
    </source>
</reference>
<dbReference type="InterPro" id="IPR017930">
    <property type="entry name" value="Myb_dom"/>
</dbReference>
<dbReference type="Pfam" id="PF20710">
    <property type="entry name" value="DUF6824"/>
    <property type="match status" value="1"/>
</dbReference>
<dbReference type="Pfam" id="PF00249">
    <property type="entry name" value="Myb_DNA-binding"/>
    <property type="match status" value="1"/>
</dbReference>
<evidence type="ECO:0000259" key="2">
    <source>
        <dbReference type="PROSITE" id="PS51293"/>
    </source>
</evidence>
<dbReference type="PROSITE" id="PS50090">
    <property type="entry name" value="MYB_LIKE"/>
    <property type="match status" value="1"/>
</dbReference>
<name>A0ABD3PGT7_9STRA</name>
<dbReference type="AlphaFoldDB" id="A0ABD3PGT7"/>
<dbReference type="PROSITE" id="PS51294">
    <property type="entry name" value="HTH_MYB"/>
    <property type="match status" value="1"/>
</dbReference>
<dbReference type="InterPro" id="IPR001005">
    <property type="entry name" value="SANT/Myb"/>
</dbReference>
<feature type="domain" description="Myb-like" evidence="1">
    <location>
        <begin position="1"/>
        <end position="52"/>
    </location>
</feature>
<dbReference type="PANTHER" id="PTHR44042:SF67">
    <property type="entry name" value="MYB-LIKE PROTEIN I"/>
    <property type="match status" value="1"/>
</dbReference>
<dbReference type="InterPro" id="IPR009057">
    <property type="entry name" value="Homeodomain-like_sf"/>
</dbReference>
<evidence type="ECO:0000313" key="5">
    <source>
        <dbReference type="Proteomes" id="UP001530400"/>
    </source>
</evidence>
<sequence>MKTITTGTWRADEHSLFLKGCVQHGWGKWKSIATGIPTRNLHQVKSHAQKFAMHHPRQKRNLDVEHLQSKLSYELLNHFQARNAESTSVIGTTVTSPSANGASAKLEKLAEIALAEEPRVHVKAPLPGCRQAYRRRVSDDSTGRQHILVNSDPDPILPTKFDVICALGEAYSVHHNGNRRFQVIIEMNLPKFKDADTNARRLLLEVVLKIIKRSGGRFVQRRSSGDWKVGSDAFALRKIETTFVSFLDAHTFG</sequence>
<feature type="domain" description="SANT" evidence="2">
    <location>
        <begin position="4"/>
        <end position="56"/>
    </location>
</feature>
<gene>
    <name evidence="4" type="ORF">ACHAWO_007567</name>
</gene>
<dbReference type="CDD" id="cd00167">
    <property type="entry name" value="SANT"/>
    <property type="match status" value="1"/>
</dbReference>
<dbReference type="InterPro" id="IPR049227">
    <property type="entry name" value="DUF6824"/>
</dbReference>
<protein>
    <submittedName>
        <fullName evidence="4">Uncharacterized protein</fullName>
    </submittedName>
</protein>
<dbReference type="Gene3D" id="1.10.10.60">
    <property type="entry name" value="Homeodomain-like"/>
    <property type="match status" value="1"/>
</dbReference>